<sequence>MRRSVYLEDIPLDEAKIVFQAALQETSWWQPLVAEEVAVAQANGRIIANPVWAKISSPHYHASAMDGYALRAKDSEGAIETQPLQLTLVENQQTPPDEPRPTQAVNTGQPLPPWANAVVMIEHTQAVTLPNGRSGIEIRASVPPWHHVRPMGEDMVATELVLPANHKLRPVDLGALAGSGHATVFVYRQPRVAIIPTGSELITAETACLEPVEGAVSGIQPGQIIEYNSIVLAAQVSNWGGLPTRWPIVPDEFEAIQTAVRQAAQNHDLILLNAGSSAGSEDYTAHVVQSLGQLLVHGVAVRPGHPVILGMLESGEWQVASGDQSSIVNRQSSIENSHLVTPSPLHPFIPIIGIPGYPVSAALTGEIFVEPILARWQGQRPYQPATINATLTRKLNSHTGDDDFVRVAVGEVNGRFVTTPISRGAGVITSLVRADGIVRIPRFSEGEDAGNEVTVHLYRDARELSQTILAIGSHDLTLDLLAQFLAERSGTRLASANVGSLGGLVALRRGESHLAGSHLLDPETGVYNQSDVRRYLSNEEVVLLTLVGREQGWIVPTGNPKAVHGWEAAAREDVQLVNRQRGAGTRVLLDYQLGKLGIAPAQVHGYEREEYTHLAVAAAVASGTADFGLGIQAAARALKLDFVPLAHEQYDLVMTRQTYESERLRPLLDLLHDADFKTAVAAMPGYDVSVMGNILEIATTHQE</sequence>
<keyword evidence="4" id="KW-0808">Transferase</keyword>
<reference evidence="4" key="1">
    <citation type="submission" date="2018-06" db="EMBL/GenBank/DDBJ databases">
        <authorList>
            <person name="Zhirakovskaya E."/>
        </authorList>
    </citation>
    <scope>NUCLEOTIDE SEQUENCE</scope>
</reference>
<evidence type="ECO:0000259" key="3">
    <source>
        <dbReference type="SMART" id="SM00852"/>
    </source>
</evidence>
<dbReference type="UniPathway" id="UPA00344"/>
<dbReference type="InterPro" id="IPR005111">
    <property type="entry name" value="MoeA_C_domain_IV"/>
</dbReference>
<dbReference type="InterPro" id="IPR036135">
    <property type="entry name" value="MoeA_linker/N_sf"/>
</dbReference>
<dbReference type="InterPro" id="IPR036688">
    <property type="entry name" value="MoeA_C_domain_IV_sf"/>
</dbReference>
<dbReference type="AlphaFoldDB" id="A0A3B0VSD7"/>
<dbReference type="SUPFAM" id="SSF63867">
    <property type="entry name" value="MoeA C-terminal domain-like"/>
    <property type="match status" value="1"/>
</dbReference>
<dbReference type="SUPFAM" id="SSF53218">
    <property type="entry name" value="Molybdenum cofactor biosynthesis proteins"/>
    <property type="match status" value="1"/>
</dbReference>
<dbReference type="Pfam" id="PF03454">
    <property type="entry name" value="MoeA_C"/>
    <property type="match status" value="1"/>
</dbReference>
<dbReference type="GO" id="GO:0006777">
    <property type="term" value="P:Mo-molybdopterin cofactor biosynthetic process"/>
    <property type="evidence" value="ECO:0007669"/>
    <property type="project" value="UniProtKB-KW"/>
</dbReference>
<dbReference type="SUPFAM" id="SSF53850">
    <property type="entry name" value="Periplasmic binding protein-like II"/>
    <property type="match status" value="1"/>
</dbReference>
<dbReference type="InterPro" id="IPR005110">
    <property type="entry name" value="MoeA_linker/N"/>
</dbReference>
<keyword evidence="2" id="KW-0501">Molybdenum cofactor biosynthesis</keyword>
<dbReference type="InterPro" id="IPR001453">
    <property type="entry name" value="MoaB/Mog_dom"/>
</dbReference>
<evidence type="ECO:0000313" key="4">
    <source>
        <dbReference type="EMBL" id="VAW34354.1"/>
    </source>
</evidence>
<gene>
    <name evidence="4" type="ORF">MNBD_CHLOROFLEXI01-4722</name>
</gene>
<comment type="pathway">
    <text evidence="1">Cofactor biosynthesis; molybdopterin biosynthesis.</text>
</comment>
<dbReference type="Gene3D" id="2.40.340.10">
    <property type="entry name" value="MoeA, C-terminal, domain IV"/>
    <property type="match status" value="1"/>
</dbReference>
<evidence type="ECO:0000256" key="1">
    <source>
        <dbReference type="ARBA" id="ARBA00005046"/>
    </source>
</evidence>
<dbReference type="GO" id="GO:0061599">
    <property type="term" value="F:molybdopterin molybdotransferase activity"/>
    <property type="evidence" value="ECO:0007669"/>
    <property type="project" value="UniProtKB-EC"/>
</dbReference>
<dbReference type="Pfam" id="PF03453">
    <property type="entry name" value="MoeA_N"/>
    <property type="match status" value="1"/>
</dbReference>
<dbReference type="InterPro" id="IPR024370">
    <property type="entry name" value="PBP_domain"/>
</dbReference>
<evidence type="ECO:0000256" key="2">
    <source>
        <dbReference type="ARBA" id="ARBA00023150"/>
    </source>
</evidence>
<dbReference type="SMART" id="SM00852">
    <property type="entry name" value="MoCF_biosynth"/>
    <property type="match status" value="1"/>
</dbReference>
<feature type="domain" description="MoaB/Mog" evidence="3">
    <location>
        <begin position="193"/>
        <end position="375"/>
    </location>
</feature>
<dbReference type="Gene3D" id="3.40.980.10">
    <property type="entry name" value="MoaB/Mog-like domain"/>
    <property type="match status" value="1"/>
</dbReference>
<protein>
    <submittedName>
        <fullName evidence="4">Molybdopterin molybdenumtransferase / Periplasmic molybdate-binding domain</fullName>
        <ecNumber evidence="4">2.10.1.1</ecNumber>
    </submittedName>
</protein>
<dbReference type="GO" id="GO:0005829">
    <property type="term" value="C:cytosol"/>
    <property type="evidence" value="ECO:0007669"/>
    <property type="project" value="TreeGrafter"/>
</dbReference>
<dbReference type="PANTHER" id="PTHR10192">
    <property type="entry name" value="MOLYBDOPTERIN BIOSYNTHESIS PROTEIN"/>
    <property type="match status" value="1"/>
</dbReference>
<dbReference type="InterPro" id="IPR036425">
    <property type="entry name" value="MoaB/Mog-like_dom_sf"/>
</dbReference>
<dbReference type="Pfam" id="PF12727">
    <property type="entry name" value="PBP_like"/>
    <property type="match status" value="1"/>
</dbReference>
<dbReference type="EMBL" id="UOEU01000532">
    <property type="protein sequence ID" value="VAW34354.1"/>
    <property type="molecule type" value="Genomic_DNA"/>
</dbReference>
<dbReference type="SUPFAM" id="SSF63882">
    <property type="entry name" value="MoeA N-terminal region -like"/>
    <property type="match status" value="1"/>
</dbReference>
<dbReference type="InterPro" id="IPR038987">
    <property type="entry name" value="MoeA-like"/>
</dbReference>
<dbReference type="Pfam" id="PF00994">
    <property type="entry name" value="MoCF_biosynth"/>
    <property type="match status" value="1"/>
</dbReference>
<name>A0A3B0VSD7_9ZZZZ</name>
<accession>A0A3B0VSD7</accession>
<dbReference type="Gene3D" id="3.90.105.10">
    <property type="entry name" value="Molybdopterin biosynthesis moea protein, domain 2"/>
    <property type="match status" value="1"/>
</dbReference>
<dbReference type="PANTHER" id="PTHR10192:SF16">
    <property type="entry name" value="MOLYBDOPTERIN MOLYBDENUMTRANSFERASE"/>
    <property type="match status" value="1"/>
</dbReference>
<dbReference type="EC" id="2.10.1.1" evidence="4"/>
<dbReference type="CDD" id="cd00887">
    <property type="entry name" value="MoeA"/>
    <property type="match status" value="1"/>
</dbReference>
<proteinExistence type="predicted"/>
<organism evidence="4">
    <name type="scientific">hydrothermal vent metagenome</name>
    <dbReference type="NCBI Taxonomy" id="652676"/>
    <lineage>
        <taxon>unclassified sequences</taxon>
        <taxon>metagenomes</taxon>
        <taxon>ecological metagenomes</taxon>
    </lineage>
</organism>
<dbReference type="Gene3D" id="2.170.190.11">
    <property type="entry name" value="Molybdopterin biosynthesis moea protein, domain 3"/>
    <property type="match status" value="1"/>
</dbReference>
<dbReference type="NCBIfam" id="NF011068">
    <property type="entry name" value="PRK14498.1"/>
    <property type="match status" value="1"/>
</dbReference>